<dbReference type="AlphaFoldDB" id="A0AAE3EI31"/>
<feature type="transmembrane region" description="Helical" evidence="3">
    <location>
        <begin position="116"/>
        <end position="139"/>
    </location>
</feature>
<feature type="transmembrane region" description="Helical" evidence="3">
    <location>
        <begin position="80"/>
        <end position="104"/>
    </location>
</feature>
<keyword evidence="5" id="KW-1185">Reference proteome</keyword>
<dbReference type="GO" id="GO:0005886">
    <property type="term" value="C:plasma membrane"/>
    <property type="evidence" value="ECO:0007669"/>
    <property type="project" value="UniProtKB-SubCell"/>
</dbReference>
<evidence type="ECO:0000256" key="2">
    <source>
        <dbReference type="PIRNR" id="PIRNR016661"/>
    </source>
</evidence>
<sequence>MNQLKTSTLKSVFTAVFAALICAGSIMAVPIGPVPIVLQNAFAVLAGLLLGPVQGAGAVGLFLIAGMIGLPVFSGGKSGFAVIAGPTGGYLAGYFIAALIGGYAVQRASKDNPKQALPIIISASIAAFACIYIPGVLVLKRSLSLSLADAIAKGFIPFLIGDAVKIVAIVPITLKLRPIVARYLSQDD</sequence>
<dbReference type="PANTHER" id="PTHR34295">
    <property type="entry name" value="BIOTIN TRANSPORTER BIOY"/>
    <property type="match status" value="1"/>
</dbReference>
<comment type="similarity">
    <text evidence="1 2">Belongs to the BioY family.</text>
</comment>
<dbReference type="PIRSF" id="PIRSF016661">
    <property type="entry name" value="BioY"/>
    <property type="match status" value="1"/>
</dbReference>
<comment type="caution">
    <text evidence="4">The sequence shown here is derived from an EMBL/GenBank/DDBJ whole genome shotgun (WGS) entry which is preliminary data.</text>
</comment>
<accession>A0AAE3EI31</accession>
<feature type="transmembrane region" description="Helical" evidence="3">
    <location>
        <begin position="44"/>
        <end position="68"/>
    </location>
</feature>
<proteinExistence type="inferred from homology"/>
<gene>
    <name evidence="4" type="ORF">K7J14_09035</name>
</gene>
<evidence type="ECO:0000313" key="4">
    <source>
        <dbReference type="EMBL" id="MCD1654847.1"/>
    </source>
</evidence>
<keyword evidence="2" id="KW-1003">Cell membrane</keyword>
<dbReference type="InterPro" id="IPR003784">
    <property type="entry name" value="BioY"/>
</dbReference>
<evidence type="ECO:0000313" key="5">
    <source>
        <dbReference type="Proteomes" id="UP001198163"/>
    </source>
</evidence>
<protein>
    <recommendedName>
        <fullName evidence="2">Biotin transporter</fullName>
    </recommendedName>
</protein>
<feature type="transmembrane region" description="Helical" evidence="3">
    <location>
        <begin position="151"/>
        <end position="174"/>
    </location>
</feature>
<keyword evidence="3" id="KW-1133">Transmembrane helix</keyword>
<dbReference type="PANTHER" id="PTHR34295:SF1">
    <property type="entry name" value="BIOTIN TRANSPORTER BIOY"/>
    <property type="match status" value="1"/>
</dbReference>
<dbReference type="Gene3D" id="1.10.1760.20">
    <property type="match status" value="1"/>
</dbReference>
<keyword evidence="2 3" id="KW-0472">Membrane</keyword>
<dbReference type="GO" id="GO:0015225">
    <property type="term" value="F:biotin transmembrane transporter activity"/>
    <property type="evidence" value="ECO:0007669"/>
    <property type="project" value="UniProtKB-UniRule"/>
</dbReference>
<dbReference type="RefSeq" id="WP_230755447.1">
    <property type="nucleotide sequence ID" value="NZ_JAINWA010000003.1"/>
</dbReference>
<evidence type="ECO:0000256" key="1">
    <source>
        <dbReference type="ARBA" id="ARBA00010692"/>
    </source>
</evidence>
<name>A0AAE3EI31_9SPIR</name>
<comment type="subcellular location">
    <subcellularLocation>
        <location evidence="2">Cell membrane</location>
        <topology evidence="2">Multi-pass membrane protein</topology>
    </subcellularLocation>
</comment>
<organism evidence="4 5">
    <name type="scientific">Teretinema zuelzerae</name>
    <dbReference type="NCBI Taxonomy" id="156"/>
    <lineage>
        <taxon>Bacteria</taxon>
        <taxon>Pseudomonadati</taxon>
        <taxon>Spirochaetota</taxon>
        <taxon>Spirochaetia</taxon>
        <taxon>Spirochaetales</taxon>
        <taxon>Treponemataceae</taxon>
        <taxon>Teretinema</taxon>
    </lineage>
</organism>
<dbReference type="EMBL" id="JAINWA010000003">
    <property type="protein sequence ID" value="MCD1654847.1"/>
    <property type="molecule type" value="Genomic_DNA"/>
</dbReference>
<dbReference type="Proteomes" id="UP001198163">
    <property type="component" value="Unassembled WGS sequence"/>
</dbReference>
<keyword evidence="3" id="KW-0812">Transmembrane</keyword>
<evidence type="ECO:0000256" key="3">
    <source>
        <dbReference type="SAM" id="Phobius"/>
    </source>
</evidence>
<dbReference type="Pfam" id="PF02632">
    <property type="entry name" value="BioY"/>
    <property type="match status" value="1"/>
</dbReference>
<keyword evidence="2" id="KW-0813">Transport</keyword>
<reference evidence="4" key="1">
    <citation type="submission" date="2021-08" db="EMBL/GenBank/DDBJ databases">
        <title>Comparative analyses of Brucepasteria parasyntrophica and Teretinema zuelzerae.</title>
        <authorList>
            <person name="Song Y."/>
            <person name="Brune A."/>
        </authorList>
    </citation>
    <scope>NUCLEOTIDE SEQUENCE</scope>
    <source>
        <strain evidence="4">DSM 1903</strain>
    </source>
</reference>